<evidence type="ECO:0000313" key="2">
    <source>
        <dbReference type="Proteomes" id="UP000784294"/>
    </source>
</evidence>
<protein>
    <submittedName>
        <fullName evidence="1">Uncharacterized protein</fullName>
    </submittedName>
</protein>
<dbReference type="AlphaFoldDB" id="A0A3S5FGM4"/>
<evidence type="ECO:0000313" key="1">
    <source>
        <dbReference type="EMBL" id="VEL39140.1"/>
    </source>
</evidence>
<dbReference type="EMBL" id="CAAALY010260218">
    <property type="protein sequence ID" value="VEL39140.1"/>
    <property type="molecule type" value="Genomic_DNA"/>
</dbReference>
<organism evidence="1 2">
    <name type="scientific">Protopolystoma xenopodis</name>
    <dbReference type="NCBI Taxonomy" id="117903"/>
    <lineage>
        <taxon>Eukaryota</taxon>
        <taxon>Metazoa</taxon>
        <taxon>Spiralia</taxon>
        <taxon>Lophotrochozoa</taxon>
        <taxon>Platyhelminthes</taxon>
        <taxon>Monogenea</taxon>
        <taxon>Polyopisthocotylea</taxon>
        <taxon>Polystomatidea</taxon>
        <taxon>Polystomatidae</taxon>
        <taxon>Protopolystoma</taxon>
    </lineage>
</organism>
<reference evidence="1" key="1">
    <citation type="submission" date="2018-11" db="EMBL/GenBank/DDBJ databases">
        <authorList>
            <consortium name="Pathogen Informatics"/>
        </authorList>
    </citation>
    <scope>NUCLEOTIDE SEQUENCE</scope>
</reference>
<dbReference type="Proteomes" id="UP000784294">
    <property type="component" value="Unassembled WGS sequence"/>
</dbReference>
<gene>
    <name evidence="1" type="ORF">PXEA_LOCUS32580</name>
</gene>
<proteinExistence type="predicted"/>
<name>A0A3S5FGM4_9PLAT</name>
<comment type="caution">
    <text evidence="1">The sequence shown here is derived from an EMBL/GenBank/DDBJ whole genome shotgun (WGS) entry which is preliminary data.</text>
</comment>
<keyword evidence="2" id="KW-1185">Reference proteome</keyword>
<sequence length="219" mass="23694">MVSRSDVRHHGRRLNVDYRGCKAVRRGPIRTNLRSQLQGNPPTVFDGANLPIPSTCFFKLNESFKANSSVGLNSARSKYVRSSCGRIGCNQHSCKSPTMDMLAPVDSGTNSAPCNTVCISPTTSSGAITYASSTDTLIRALIIGLCAVSADSQVSQICSAVAMQLITQEIASLTLFPAMLRATIISTSIRTRSLNQLLDWSTSRQCKYHDVGILILHEV</sequence>
<accession>A0A3S5FGM4</accession>